<protein>
    <recommendedName>
        <fullName evidence="2">Integrase zinc-binding domain-containing protein</fullName>
    </recommendedName>
</protein>
<dbReference type="HOGENOM" id="CLU_573824_0_0_1"/>
<reference evidence="3" key="1">
    <citation type="submission" date="2014-01" db="EMBL/GenBank/DDBJ databases">
        <title>The genome of the white-rot fungus Pycnoporus cinnabarinus: a basidiomycete model with a versatile arsenal for lignocellulosic biomass breakdown.</title>
        <authorList>
            <person name="Levasseur A."/>
            <person name="Lomascolo A."/>
            <person name="Ruiz-Duenas F.J."/>
            <person name="Uzan E."/>
            <person name="Piumi F."/>
            <person name="Kues U."/>
            <person name="Ram A.F.J."/>
            <person name="Murat C."/>
            <person name="Haon M."/>
            <person name="Benoit I."/>
            <person name="Arfi Y."/>
            <person name="Chevret D."/>
            <person name="Drula E."/>
            <person name="Kwon M.J."/>
            <person name="Gouret P."/>
            <person name="Lesage-Meessen L."/>
            <person name="Lombard V."/>
            <person name="Mariette J."/>
            <person name="Noirot C."/>
            <person name="Park J."/>
            <person name="Patyshakuliyeva A."/>
            <person name="Wieneger R.A.B."/>
            <person name="Wosten H.A.B."/>
            <person name="Martin F."/>
            <person name="Coutinho P.M."/>
            <person name="de Vries R."/>
            <person name="Martinez A.T."/>
            <person name="Klopp C."/>
            <person name="Pontarotti P."/>
            <person name="Henrissat B."/>
            <person name="Record E."/>
        </authorList>
    </citation>
    <scope>NUCLEOTIDE SEQUENCE [LARGE SCALE GENOMIC DNA]</scope>
    <source>
        <strain evidence="3">BRFM137</strain>
    </source>
</reference>
<evidence type="ECO:0000313" key="3">
    <source>
        <dbReference type="EMBL" id="CDO69979.1"/>
    </source>
</evidence>
<sequence length="476" mass="52947">MASRTSRRPRQSIKGKNIAERVKPYTGSRPLGESTRANRKHSVSPRPSESEESDQQRKSERRICPDLGLPTLDEYETVEQEYIAALDQRKKAKALISQEMFDDILLVLRSPGDQIVRTAQFRWWVRKMFRLEERLQIPSSVLLGQALRGNLVEVVIHDGKEVAVKENIYPILCFHHEVIGHGGRDRTAAEVRKHYTWIPKELVAGFIRTCPTCIFKRTGKCDEERAAMYAKEKEARVSAADELLARSDHARDDVEDRRQHEANLLSSSLFPFSSLPLPNAMLPQTLGFSSFNKATAGHHNGGSILDTLPGLVPWYLSSVGPSCGPSNLTAPSLPAPPGRRFHASANVPEDDLRFQTAFDEHVRLPSIHTCGRASQDSERVNLPSLSQLLELSAPLSDGPLLEQHPLQAISQASGVNPHISLLCDAHGIPYRYPTHTHYSPQIDPSLMPGGVHMLAFAAECAQIELNASGERPETQL</sequence>
<comment type="caution">
    <text evidence="3">The sequence shown here is derived from an EMBL/GenBank/DDBJ whole genome shotgun (WGS) entry which is preliminary data.</text>
</comment>
<dbReference type="Proteomes" id="UP000029665">
    <property type="component" value="Unassembled WGS sequence"/>
</dbReference>
<accession>A0A060SCH3</accession>
<gene>
    <name evidence="3" type="ORF">BN946_scf184836.g53</name>
</gene>
<dbReference type="OrthoDB" id="2499658at2759"/>
<dbReference type="OMA" id="FCHERSG"/>
<name>A0A060SCH3_PYCCI</name>
<feature type="compositionally biased region" description="Basic and acidic residues" evidence="1">
    <location>
        <begin position="54"/>
        <end position="63"/>
    </location>
</feature>
<proteinExistence type="predicted"/>
<dbReference type="InterPro" id="IPR041588">
    <property type="entry name" value="Integrase_H2C2"/>
</dbReference>
<organism evidence="3 4">
    <name type="scientific">Pycnoporus cinnabarinus</name>
    <name type="common">Cinnabar-red polypore</name>
    <name type="synonym">Trametes cinnabarina</name>
    <dbReference type="NCBI Taxonomy" id="5643"/>
    <lineage>
        <taxon>Eukaryota</taxon>
        <taxon>Fungi</taxon>
        <taxon>Dikarya</taxon>
        <taxon>Basidiomycota</taxon>
        <taxon>Agaricomycotina</taxon>
        <taxon>Agaricomycetes</taxon>
        <taxon>Polyporales</taxon>
        <taxon>Polyporaceae</taxon>
        <taxon>Trametes</taxon>
    </lineage>
</organism>
<feature type="region of interest" description="Disordered" evidence="1">
    <location>
        <begin position="1"/>
        <end position="63"/>
    </location>
</feature>
<feature type="domain" description="Integrase zinc-binding" evidence="2">
    <location>
        <begin position="171"/>
        <end position="214"/>
    </location>
</feature>
<evidence type="ECO:0000256" key="1">
    <source>
        <dbReference type="SAM" id="MobiDB-lite"/>
    </source>
</evidence>
<dbReference type="EMBL" id="CCBP010000059">
    <property type="protein sequence ID" value="CDO69979.1"/>
    <property type="molecule type" value="Genomic_DNA"/>
</dbReference>
<evidence type="ECO:0000259" key="2">
    <source>
        <dbReference type="Pfam" id="PF17921"/>
    </source>
</evidence>
<dbReference type="AlphaFoldDB" id="A0A060SCH3"/>
<dbReference type="Pfam" id="PF17921">
    <property type="entry name" value="Integrase_H2C2"/>
    <property type="match status" value="1"/>
</dbReference>
<dbReference type="STRING" id="5643.A0A060SCH3"/>
<evidence type="ECO:0000313" key="4">
    <source>
        <dbReference type="Proteomes" id="UP000029665"/>
    </source>
</evidence>
<keyword evidence="4" id="KW-1185">Reference proteome</keyword>
<feature type="compositionally biased region" description="Basic residues" evidence="1">
    <location>
        <begin position="1"/>
        <end position="13"/>
    </location>
</feature>